<feature type="transmembrane region" description="Helical" evidence="11">
    <location>
        <begin position="94"/>
        <end position="114"/>
    </location>
</feature>
<evidence type="ECO:0000256" key="7">
    <source>
        <dbReference type="ARBA" id="ARBA00022840"/>
    </source>
</evidence>
<dbReference type="InterPro" id="IPR025201">
    <property type="entry name" value="KdpD_TM"/>
</dbReference>
<evidence type="ECO:0000256" key="5">
    <source>
        <dbReference type="ARBA" id="ARBA00022741"/>
    </source>
</evidence>
<evidence type="ECO:0000256" key="8">
    <source>
        <dbReference type="ARBA" id="ARBA00022989"/>
    </source>
</evidence>
<organism evidence="13 14">
    <name type="scientific">Polynucleobacter wuianus</name>
    <dbReference type="NCBI Taxonomy" id="1743168"/>
    <lineage>
        <taxon>Bacteria</taxon>
        <taxon>Pseudomonadati</taxon>
        <taxon>Pseudomonadota</taxon>
        <taxon>Betaproteobacteria</taxon>
        <taxon>Burkholderiales</taxon>
        <taxon>Burkholderiaceae</taxon>
        <taxon>Polynucleobacter</taxon>
    </lineage>
</organism>
<keyword evidence="7" id="KW-0067">ATP-binding</keyword>
<dbReference type="AlphaFoldDB" id="A0A191UF69"/>
<evidence type="ECO:0000256" key="9">
    <source>
        <dbReference type="ARBA" id="ARBA00023012"/>
    </source>
</evidence>
<dbReference type="GO" id="GO:0016301">
    <property type="term" value="F:kinase activity"/>
    <property type="evidence" value="ECO:0007669"/>
    <property type="project" value="UniProtKB-KW"/>
</dbReference>
<name>A0A191UF69_9BURK</name>
<evidence type="ECO:0000256" key="1">
    <source>
        <dbReference type="ARBA" id="ARBA00004141"/>
    </source>
</evidence>
<keyword evidence="10 11" id="KW-0472">Membrane</keyword>
<dbReference type="GO" id="GO:0016020">
    <property type="term" value="C:membrane"/>
    <property type="evidence" value="ECO:0007669"/>
    <property type="project" value="UniProtKB-SubCell"/>
</dbReference>
<keyword evidence="14" id="KW-1185">Reference proteome</keyword>
<keyword evidence="4 11" id="KW-0812">Transmembrane</keyword>
<dbReference type="GO" id="GO:0005524">
    <property type="term" value="F:ATP binding"/>
    <property type="evidence" value="ECO:0007669"/>
    <property type="project" value="UniProtKB-KW"/>
</dbReference>
<dbReference type="STRING" id="1743168.A8O14_05260"/>
<keyword evidence="5" id="KW-0547">Nucleotide-binding</keyword>
<evidence type="ECO:0000256" key="2">
    <source>
        <dbReference type="ARBA" id="ARBA00022553"/>
    </source>
</evidence>
<dbReference type="GO" id="GO:0000160">
    <property type="term" value="P:phosphorelay signal transduction system"/>
    <property type="evidence" value="ECO:0007669"/>
    <property type="project" value="UniProtKB-KW"/>
</dbReference>
<dbReference type="Pfam" id="PF13493">
    <property type="entry name" value="DUF4118"/>
    <property type="match status" value="1"/>
</dbReference>
<accession>A0A191UF69</accession>
<evidence type="ECO:0000256" key="4">
    <source>
        <dbReference type="ARBA" id="ARBA00022692"/>
    </source>
</evidence>
<proteinExistence type="predicted"/>
<keyword evidence="9" id="KW-0902">Two-component regulatory system</keyword>
<gene>
    <name evidence="13" type="ORF">A8O14_05260</name>
</gene>
<comment type="subcellular location">
    <subcellularLocation>
        <location evidence="1">Membrane</location>
        <topology evidence="1">Multi-pass membrane protein</topology>
    </subcellularLocation>
</comment>
<evidence type="ECO:0000313" key="14">
    <source>
        <dbReference type="Proteomes" id="UP000078463"/>
    </source>
</evidence>
<dbReference type="KEGG" id="pwu:A8O14_05260"/>
<reference evidence="14" key="1">
    <citation type="submission" date="2016-05" db="EMBL/GenBank/DDBJ databases">
        <title>Polynucleobacter sp. QLW-P1FAT50C-4 genome.</title>
        <authorList>
            <person name="Hahn M.W."/>
        </authorList>
    </citation>
    <scope>NUCLEOTIDE SEQUENCE [LARGE SCALE GENOMIC DNA]</scope>
    <source>
        <strain evidence="14">QLW-P1FAT50C-4</strain>
    </source>
</reference>
<keyword evidence="3" id="KW-0808">Transferase</keyword>
<keyword evidence="8 11" id="KW-1133">Transmembrane helix</keyword>
<dbReference type="InterPro" id="IPR038318">
    <property type="entry name" value="KdpD_sf"/>
</dbReference>
<dbReference type="RefSeq" id="WP_068948562.1">
    <property type="nucleotide sequence ID" value="NZ_CP015922.1"/>
</dbReference>
<evidence type="ECO:0000256" key="11">
    <source>
        <dbReference type="SAM" id="Phobius"/>
    </source>
</evidence>
<sequence length="155" mass="17684">MKHNLNAYRWCPNKGAGYLNACIGVFFAFCVRLGLQPHIEEALPLFFFQINTIVIAFFFGTGPALLSVAISIPLISYFFMAPFGQFTVIDSRDISVLFVYATYTILVCFLVEWLRREQYNAKMAILVSESRFKLMVEGDAKIRELIKKTPPLKPN</sequence>
<feature type="domain" description="Sensor protein KdpD transmembrane" evidence="12">
    <location>
        <begin position="18"/>
        <end position="122"/>
    </location>
</feature>
<evidence type="ECO:0000313" key="13">
    <source>
        <dbReference type="EMBL" id="ANI99550.1"/>
    </source>
</evidence>
<evidence type="ECO:0000256" key="10">
    <source>
        <dbReference type="ARBA" id="ARBA00023136"/>
    </source>
</evidence>
<evidence type="ECO:0000259" key="12">
    <source>
        <dbReference type="Pfam" id="PF13493"/>
    </source>
</evidence>
<feature type="transmembrane region" description="Helical" evidence="11">
    <location>
        <begin position="15"/>
        <end position="35"/>
    </location>
</feature>
<evidence type="ECO:0000256" key="3">
    <source>
        <dbReference type="ARBA" id="ARBA00022679"/>
    </source>
</evidence>
<protein>
    <recommendedName>
        <fullName evidence="12">Sensor protein KdpD transmembrane domain-containing protein</fullName>
    </recommendedName>
</protein>
<keyword evidence="6" id="KW-0418">Kinase</keyword>
<dbReference type="EMBL" id="CP015922">
    <property type="protein sequence ID" value="ANI99550.1"/>
    <property type="molecule type" value="Genomic_DNA"/>
</dbReference>
<feature type="transmembrane region" description="Helical" evidence="11">
    <location>
        <begin position="47"/>
        <end position="74"/>
    </location>
</feature>
<evidence type="ECO:0000256" key="6">
    <source>
        <dbReference type="ARBA" id="ARBA00022777"/>
    </source>
</evidence>
<dbReference type="OrthoDB" id="8719061at2"/>
<dbReference type="Proteomes" id="UP000078463">
    <property type="component" value="Chromosome"/>
</dbReference>
<dbReference type="Gene3D" id="1.20.120.620">
    <property type="entry name" value="Backbone structure of the membrane domain of e. Coli histidine kinase receptor kdpd"/>
    <property type="match status" value="1"/>
</dbReference>
<keyword evidence="2" id="KW-0597">Phosphoprotein</keyword>